<dbReference type="SMART" id="SM00645">
    <property type="entry name" value="Pept_C1"/>
    <property type="match status" value="1"/>
</dbReference>
<keyword evidence="10" id="KW-1185">Reference proteome</keyword>
<dbReference type="Pfam" id="PF00112">
    <property type="entry name" value="Peptidase_C1"/>
    <property type="match status" value="1"/>
</dbReference>
<evidence type="ECO:0000256" key="1">
    <source>
        <dbReference type="ARBA" id="ARBA00008455"/>
    </source>
</evidence>
<feature type="signal peptide" evidence="8">
    <location>
        <begin position="1"/>
        <end position="17"/>
    </location>
</feature>
<evidence type="ECO:0000256" key="8">
    <source>
        <dbReference type="SAM" id="SignalP"/>
    </source>
</evidence>
<comment type="similarity">
    <text evidence="1">Belongs to the peptidase C1 family.</text>
</comment>
<evidence type="ECO:0000256" key="6">
    <source>
        <dbReference type="ARBA" id="ARBA00023157"/>
    </source>
</evidence>
<feature type="domain" description="Peptidase C1A papain C-terminal" evidence="9">
    <location>
        <begin position="95"/>
        <end position="352"/>
    </location>
</feature>
<dbReference type="InterPro" id="IPR013128">
    <property type="entry name" value="Peptidase_C1A"/>
</dbReference>
<protein>
    <submittedName>
        <fullName evidence="11">Pept_C1 domain-containing protein</fullName>
    </submittedName>
</protein>
<dbReference type="GO" id="GO:0006508">
    <property type="term" value="P:proteolysis"/>
    <property type="evidence" value="ECO:0007669"/>
    <property type="project" value="UniProtKB-KW"/>
</dbReference>
<evidence type="ECO:0000313" key="11">
    <source>
        <dbReference type="WBParaSite" id="Csp11.Scaffold630.g19785.t1"/>
    </source>
</evidence>
<dbReference type="CDD" id="cd02620">
    <property type="entry name" value="Peptidase_C1A_CathepsinB"/>
    <property type="match status" value="1"/>
</dbReference>
<keyword evidence="3 8" id="KW-0732">Signal</keyword>
<evidence type="ECO:0000256" key="5">
    <source>
        <dbReference type="ARBA" id="ARBA00022807"/>
    </source>
</evidence>
<evidence type="ECO:0000256" key="3">
    <source>
        <dbReference type="ARBA" id="ARBA00022729"/>
    </source>
</evidence>
<dbReference type="PANTHER" id="PTHR12411">
    <property type="entry name" value="CYSTEINE PROTEASE FAMILY C1-RELATED"/>
    <property type="match status" value="1"/>
</dbReference>
<sequence>MLFIFLFTSFLFSLSLSSPLHPSVTYRPKISEVARKLSGSDLTSYVNKQQKLWKAETSHMTFQEKMARVKDIKFIKSHEQSSENDDEKKQVLVDIPTSFDSRQQWPKCSQIGAVRDQSDCGSAAHLVAVEIASDRTCIVSNGTFNWPLSAQDPLSCCVGIMSICGDGWGCDGSWPKDILKWWQTHGLCTGGNYDDQFGCKPYSIYPCDKKYPNGTTSVPCPGYHTPTCEDHCTSNITWPIAYKQDKHFGKAHYNVGKKMTDIQTEIMTNGPVIASFIIYDDFWDYKSGIYVHTAGDQEGGMDTKIIGWGVNNGVPYWLCVHQWGTDFGENGYVRFLRGVNEVNIEHQVLAALPDLEKHN</sequence>
<accession>A0A1I7UVK5</accession>
<dbReference type="SUPFAM" id="SSF54001">
    <property type="entry name" value="Cysteine proteinases"/>
    <property type="match status" value="1"/>
</dbReference>
<dbReference type="InterPro" id="IPR038765">
    <property type="entry name" value="Papain-like_cys_pep_sf"/>
</dbReference>
<dbReference type="InterPro" id="IPR000668">
    <property type="entry name" value="Peptidase_C1A_C"/>
</dbReference>
<dbReference type="GO" id="GO:0008234">
    <property type="term" value="F:cysteine-type peptidase activity"/>
    <property type="evidence" value="ECO:0007669"/>
    <property type="project" value="UniProtKB-KW"/>
</dbReference>
<dbReference type="WBParaSite" id="Csp11.Scaffold630.g19785.t1">
    <property type="protein sequence ID" value="Csp11.Scaffold630.g19785.t1"/>
    <property type="gene ID" value="Csp11.Scaffold630.g19785"/>
</dbReference>
<keyword evidence="7" id="KW-0325">Glycoprotein</keyword>
<name>A0A1I7UVK5_9PELO</name>
<evidence type="ECO:0000259" key="9">
    <source>
        <dbReference type="SMART" id="SM00645"/>
    </source>
</evidence>
<keyword evidence="5" id="KW-0788">Thiol protease</keyword>
<keyword evidence="2" id="KW-0645">Protease</keyword>
<dbReference type="AlphaFoldDB" id="A0A1I7UVK5"/>
<keyword evidence="6" id="KW-1015">Disulfide bond</keyword>
<organism evidence="10 11">
    <name type="scientific">Caenorhabditis tropicalis</name>
    <dbReference type="NCBI Taxonomy" id="1561998"/>
    <lineage>
        <taxon>Eukaryota</taxon>
        <taxon>Metazoa</taxon>
        <taxon>Ecdysozoa</taxon>
        <taxon>Nematoda</taxon>
        <taxon>Chromadorea</taxon>
        <taxon>Rhabditida</taxon>
        <taxon>Rhabditina</taxon>
        <taxon>Rhabditomorpha</taxon>
        <taxon>Rhabditoidea</taxon>
        <taxon>Rhabditidae</taxon>
        <taxon>Peloderinae</taxon>
        <taxon>Caenorhabditis</taxon>
    </lineage>
</organism>
<dbReference type="Gene3D" id="3.90.70.10">
    <property type="entry name" value="Cysteine proteinases"/>
    <property type="match status" value="1"/>
</dbReference>
<evidence type="ECO:0000313" key="10">
    <source>
        <dbReference type="Proteomes" id="UP000095282"/>
    </source>
</evidence>
<evidence type="ECO:0000256" key="4">
    <source>
        <dbReference type="ARBA" id="ARBA00022801"/>
    </source>
</evidence>
<proteinExistence type="inferred from homology"/>
<dbReference type="Proteomes" id="UP000095282">
    <property type="component" value="Unplaced"/>
</dbReference>
<evidence type="ECO:0000256" key="2">
    <source>
        <dbReference type="ARBA" id="ARBA00022670"/>
    </source>
</evidence>
<dbReference type="FunFam" id="3.90.70.10:FF:000081">
    <property type="entry name" value="cathepsin B-like protease 2"/>
    <property type="match status" value="1"/>
</dbReference>
<dbReference type="STRING" id="1561998.A0A1I7UVK5"/>
<keyword evidence="4" id="KW-0378">Hydrolase</keyword>
<dbReference type="eggNOG" id="KOG1543">
    <property type="taxonomic scope" value="Eukaryota"/>
</dbReference>
<feature type="chain" id="PRO_5018765092" evidence="8">
    <location>
        <begin position="18"/>
        <end position="359"/>
    </location>
</feature>
<reference evidence="11" key="1">
    <citation type="submission" date="2016-11" db="UniProtKB">
        <authorList>
            <consortium name="WormBaseParasite"/>
        </authorList>
    </citation>
    <scope>IDENTIFICATION</scope>
</reference>
<evidence type="ECO:0000256" key="7">
    <source>
        <dbReference type="ARBA" id="ARBA00023180"/>
    </source>
</evidence>